<proteinExistence type="inferred from homology"/>
<reference evidence="9 10" key="1">
    <citation type="journal article" date="2008" name="Nature">
        <title>The Trichoplax genome and the nature of placozoans.</title>
        <authorList>
            <person name="Srivastava M."/>
            <person name="Begovic E."/>
            <person name="Chapman J."/>
            <person name="Putnam N.H."/>
            <person name="Hellsten U."/>
            <person name="Kawashima T."/>
            <person name="Kuo A."/>
            <person name="Mitros T."/>
            <person name="Salamov A."/>
            <person name="Carpenter M.L."/>
            <person name="Signorovitch A.Y."/>
            <person name="Moreno M.A."/>
            <person name="Kamm K."/>
            <person name="Grimwood J."/>
            <person name="Schmutz J."/>
            <person name="Shapiro H."/>
            <person name="Grigoriev I.V."/>
            <person name="Buss L.W."/>
            <person name="Schierwater B."/>
            <person name="Dellaporta S.L."/>
            <person name="Rokhsar D.S."/>
        </authorList>
    </citation>
    <scope>NUCLEOTIDE SEQUENCE [LARGE SCALE GENOMIC DNA]</scope>
    <source>
        <strain evidence="9 10">Grell-BS-1999</strain>
    </source>
</reference>
<dbReference type="AlphaFoldDB" id="B3RVW4"/>
<dbReference type="SUPFAM" id="SSF81631">
    <property type="entry name" value="PAP/OAS1 substrate-binding domain"/>
    <property type="match status" value="1"/>
</dbReference>
<dbReference type="InParanoid" id="B3RVW4"/>
<keyword evidence="4" id="KW-0808">Transferase</keyword>
<dbReference type="InterPro" id="IPR002058">
    <property type="entry name" value="PAP_assoc"/>
</dbReference>
<comment type="cofactor">
    <cofactor evidence="1">
        <name>Mn(2+)</name>
        <dbReference type="ChEBI" id="CHEBI:29035"/>
    </cofactor>
</comment>
<dbReference type="CTD" id="6752815"/>
<dbReference type="eggNOG" id="KOG1906">
    <property type="taxonomic scope" value="Eukaryota"/>
</dbReference>
<dbReference type="GO" id="GO:0031499">
    <property type="term" value="C:TRAMP complex"/>
    <property type="evidence" value="ECO:0000318"/>
    <property type="project" value="GO_Central"/>
</dbReference>
<evidence type="ECO:0000259" key="8">
    <source>
        <dbReference type="Pfam" id="PF22600"/>
    </source>
</evidence>
<keyword evidence="6" id="KW-0460">Magnesium</keyword>
<dbReference type="FunFam" id="1.10.1410.10:FF:000003">
    <property type="entry name" value="non-canonical poly(A) RNA polymerase PAPD7"/>
    <property type="match status" value="1"/>
</dbReference>
<feature type="domain" description="PAP-associated" evidence="7">
    <location>
        <begin position="198"/>
        <end position="254"/>
    </location>
</feature>
<dbReference type="GO" id="GO:1990817">
    <property type="term" value="F:poly(A) RNA polymerase activity"/>
    <property type="evidence" value="ECO:0000318"/>
    <property type="project" value="GO_Central"/>
</dbReference>
<dbReference type="FunFam" id="3.30.460.10:FF:000006">
    <property type="entry name" value="non-canonical poly(A) RNA polymerase PAPD5"/>
    <property type="match status" value="1"/>
</dbReference>
<evidence type="ECO:0000256" key="2">
    <source>
        <dbReference type="ARBA" id="ARBA00008593"/>
    </source>
</evidence>
<dbReference type="EC" id="2.7.7.19" evidence="3"/>
<dbReference type="KEGG" id="tad:TRIADDRAFT_23436"/>
<dbReference type="Pfam" id="PF03828">
    <property type="entry name" value="PAP_assoc"/>
    <property type="match status" value="1"/>
</dbReference>
<dbReference type="GeneID" id="6752815"/>
<evidence type="ECO:0000259" key="7">
    <source>
        <dbReference type="Pfam" id="PF03828"/>
    </source>
</evidence>
<dbReference type="Gene3D" id="1.10.1410.10">
    <property type="match status" value="1"/>
</dbReference>
<feature type="domain" description="Poly(A) RNA polymerase mitochondrial-like central palm" evidence="8">
    <location>
        <begin position="10"/>
        <end position="141"/>
    </location>
</feature>
<accession>B3RVW4</accession>
<dbReference type="OMA" id="NAPNMLE"/>
<organism evidence="9 10">
    <name type="scientific">Trichoplax adhaerens</name>
    <name type="common">Trichoplax reptans</name>
    <dbReference type="NCBI Taxonomy" id="10228"/>
    <lineage>
        <taxon>Eukaryota</taxon>
        <taxon>Metazoa</taxon>
        <taxon>Placozoa</taxon>
        <taxon>Uniplacotomia</taxon>
        <taxon>Trichoplacea</taxon>
        <taxon>Trichoplacidae</taxon>
        <taxon>Trichoplax</taxon>
    </lineage>
</organism>
<name>B3RVW4_TRIAD</name>
<keyword evidence="5" id="KW-0479">Metal-binding</keyword>
<dbReference type="RefSeq" id="XP_002112101.1">
    <property type="nucleotide sequence ID" value="XM_002112065.1"/>
</dbReference>
<keyword evidence="10" id="KW-1185">Reference proteome</keyword>
<dbReference type="InterPro" id="IPR045862">
    <property type="entry name" value="Trf4-like"/>
</dbReference>
<dbReference type="SUPFAM" id="SSF81301">
    <property type="entry name" value="Nucleotidyltransferase"/>
    <property type="match status" value="1"/>
</dbReference>
<dbReference type="Proteomes" id="UP000009022">
    <property type="component" value="Unassembled WGS sequence"/>
</dbReference>
<gene>
    <name evidence="9" type="ORF">TRIADDRAFT_23436</name>
</gene>
<dbReference type="GO" id="GO:0005730">
    <property type="term" value="C:nucleolus"/>
    <property type="evidence" value="ECO:0000318"/>
    <property type="project" value="GO_Central"/>
</dbReference>
<sequence>MLRDSSLARLHEEIIDFYQYISPRPEEKNMRETVVEGVKEVILTLWPHVQVEVFGSFRTGLYLPTSDIDLVIFGIDGKGAFEDLEKALMQHEVCDRDNIKCIHNAMVPIIKLTEKTCNYKMDIEFNIENSVKSADIIQTYIRKYEPLKYLVLVLKQFLFQRELNEVFSGGVSSYTLVMMVVNFLQLHPRRYTDHPEANYGVLLIEFFELYGRHFNYHTTCIRVRNGGQYLTKEEVRIKYQPSFLCIEDPALFSNDIGKGSFRAAFVKQSFDYAYSVMSKAVLDNTPYPR</sequence>
<dbReference type="InterPro" id="IPR043519">
    <property type="entry name" value="NT_sf"/>
</dbReference>
<dbReference type="Gene3D" id="3.30.460.10">
    <property type="entry name" value="Beta Polymerase, domain 2"/>
    <property type="match status" value="1"/>
</dbReference>
<dbReference type="InterPro" id="IPR054708">
    <property type="entry name" value="MTPAP-like_central"/>
</dbReference>
<evidence type="ECO:0000256" key="5">
    <source>
        <dbReference type="ARBA" id="ARBA00022723"/>
    </source>
</evidence>
<dbReference type="OrthoDB" id="273917at2759"/>
<dbReference type="PhylomeDB" id="B3RVW4"/>
<evidence type="ECO:0000256" key="6">
    <source>
        <dbReference type="ARBA" id="ARBA00022842"/>
    </source>
</evidence>
<protein>
    <recommendedName>
        <fullName evidence="3">polynucleotide adenylyltransferase</fullName>
        <ecNumber evidence="3">2.7.7.19</ecNumber>
    </recommendedName>
</protein>
<dbReference type="EMBL" id="DS985244">
    <property type="protein sequence ID" value="EDV26068.1"/>
    <property type="molecule type" value="Genomic_DNA"/>
</dbReference>
<evidence type="ECO:0000256" key="1">
    <source>
        <dbReference type="ARBA" id="ARBA00001936"/>
    </source>
</evidence>
<dbReference type="CDD" id="cd05402">
    <property type="entry name" value="NT_PAP_TUTase"/>
    <property type="match status" value="1"/>
</dbReference>
<evidence type="ECO:0000313" key="10">
    <source>
        <dbReference type="Proteomes" id="UP000009022"/>
    </source>
</evidence>
<dbReference type="PANTHER" id="PTHR23092">
    <property type="entry name" value="POLY(A) RNA POLYMERASE"/>
    <property type="match status" value="1"/>
</dbReference>
<evidence type="ECO:0000256" key="4">
    <source>
        <dbReference type="ARBA" id="ARBA00022679"/>
    </source>
</evidence>
<comment type="similarity">
    <text evidence="2">Belongs to the DNA polymerase type-B-like family.</text>
</comment>
<dbReference type="Pfam" id="PF22600">
    <property type="entry name" value="MTPAP-like_central"/>
    <property type="match status" value="1"/>
</dbReference>
<dbReference type="HOGENOM" id="CLU_013572_0_0_1"/>
<dbReference type="STRING" id="10228.B3RVW4"/>
<dbReference type="PANTHER" id="PTHR23092:SF15">
    <property type="entry name" value="INACTIVE NON-CANONICAL POLY(A) RNA POLYMERASE PROTEIN TRF4-2-RELATED"/>
    <property type="match status" value="1"/>
</dbReference>
<dbReference type="GO" id="GO:0046872">
    <property type="term" value="F:metal ion binding"/>
    <property type="evidence" value="ECO:0007669"/>
    <property type="project" value="UniProtKB-KW"/>
</dbReference>
<evidence type="ECO:0000313" key="9">
    <source>
        <dbReference type="EMBL" id="EDV26068.1"/>
    </source>
</evidence>
<evidence type="ECO:0000256" key="3">
    <source>
        <dbReference type="ARBA" id="ARBA00012388"/>
    </source>
</evidence>
<dbReference type="GO" id="GO:0031123">
    <property type="term" value="P:RNA 3'-end processing"/>
    <property type="evidence" value="ECO:0000318"/>
    <property type="project" value="GO_Central"/>
</dbReference>
<dbReference type="GO" id="GO:0043634">
    <property type="term" value="P:polyadenylation-dependent ncRNA catabolic process"/>
    <property type="evidence" value="ECO:0000318"/>
    <property type="project" value="GO_Central"/>
</dbReference>